<sequence>MQRSVRNDQGAEVIDLSLPRFYGCDRATPEYAGANKDPETGRKVTLLDNGKGTVPSNGGSASTQLNSSQLRSGL</sequence>
<organism evidence="2 3">
    <name type="scientific">Araneus ventricosus</name>
    <name type="common">Orbweaver spider</name>
    <name type="synonym">Epeira ventricosa</name>
    <dbReference type="NCBI Taxonomy" id="182803"/>
    <lineage>
        <taxon>Eukaryota</taxon>
        <taxon>Metazoa</taxon>
        <taxon>Ecdysozoa</taxon>
        <taxon>Arthropoda</taxon>
        <taxon>Chelicerata</taxon>
        <taxon>Arachnida</taxon>
        <taxon>Araneae</taxon>
        <taxon>Araneomorphae</taxon>
        <taxon>Entelegynae</taxon>
        <taxon>Araneoidea</taxon>
        <taxon>Araneidae</taxon>
        <taxon>Araneus</taxon>
    </lineage>
</organism>
<comment type="caution">
    <text evidence="2">The sequence shown here is derived from an EMBL/GenBank/DDBJ whole genome shotgun (WGS) entry which is preliminary data.</text>
</comment>
<dbReference type="AlphaFoldDB" id="A0A4Y2DCR5"/>
<evidence type="ECO:0000313" key="3">
    <source>
        <dbReference type="Proteomes" id="UP000499080"/>
    </source>
</evidence>
<reference evidence="2 3" key="1">
    <citation type="journal article" date="2019" name="Sci. Rep.">
        <title>Orb-weaving spider Araneus ventricosus genome elucidates the spidroin gene catalogue.</title>
        <authorList>
            <person name="Kono N."/>
            <person name="Nakamura H."/>
            <person name="Ohtoshi R."/>
            <person name="Moran D.A.P."/>
            <person name="Shinohara A."/>
            <person name="Yoshida Y."/>
            <person name="Fujiwara M."/>
            <person name="Mori M."/>
            <person name="Tomita M."/>
            <person name="Arakawa K."/>
        </authorList>
    </citation>
    <scope>NUCLEOTIDE SEQUENCE [LARGE SCALE GENOMIC DNA]</scope>
</reference>
<feature type="compositionally biased region" description="Polar residues" evidence="1">
    <location>
        <begin position="54"/>
        <end position="74"/>
    </location>
</feature>
<dbReference type="EMBL" id="BGPR01089117">
    <property type="protein sequence ID" value="GBM14039.1"/>
    <property type="molecule type" value="Genomic_DNA"/>
</dbReference>
<keyword evidence="3" id="KW-1185">Reference proteome</keyword>
<name>A0A4Y2DCR5_ARAVE</name>
<evidence type="ECO:0000256" key="1">
    <source>
        <dbReference type="SAM" id="MobiDB-lite"/>
    </source>
</evidence>
<proteinExistence type="predicted"/>
<protein>
    <submittedName>
        <fullName evidence="2">Uncharacterized protein</fullName>
    </submittedName>
</protein>
<gene>
    <name evidence="2" type="ORF">AVEN_152666_1</name>
</gene>
<feature type="region of interest" description="Disordered" evidence="1">
    <location>
        <begin position="29"/>
        <end position="74"/>
    </location>
</feature>
<evidence type="ECO:0000313" key="2">
    <source>
        <dbReference type="EMBL" id="GBM14039.1"/>
    </source>
</evidence>
<dbReference type="Proteomes" id="UP000499080">
    <property type="component" value="Unassembled WGS sequence"/>
</dbReference>
<accession>A0A4Y2DCR5</accession>